<dbReference type="EMBL" id="UYRX01001220">
    <property type="protein sequence ID" value="VDK88765.1"/>
    <property type="molecule type" value="Genomic_DNA"/>
</dbReference>
<organism evidence="3 4">
    <name type="scientific">Litomosoides sigmodontis</name>
    <name type="common">Filarial nematode worm</name>
    <dbReference type="NCBI Taxonomy" id="42156"/>
    <lineage>
        <taxon>Eukaryota</taxon>
        <taxon>Metazoa</taxon>
        <taxon>Ecdysozoa</taxon>
        <taxon>Nematoda</taxon>
        <taxon>Chromadorea</taxon>
        <taxon>Rhabditida</taxon>
        <taxon>Spirurina</taxon>
        <taxon>Spiruromorpha</taxon>
        <taxon>Filarioidea</taxon>
        <taxon>Onchocercidae</taxon>
        <taxon>Litomosoides</taxon>
    </lineage>
</organism>
<dbReference type="PANTHER" id="PTHR46224">
    <property type="entry name" value="ANKYRIN REPEAT FAMILY PROTEIN"/>
    <property type="match status" value="1"/>
</dbReference>
<feature type="domain" description="SOCS box" evidence="2">
    <location>
        <begin position="425"/>
        <end position="472"/>
    </location>
</feature>
<dbReference type="PROSITE" id="PS50225">
    <property type="entry name" value="SOCS"/>
    <property type="match status" value="1"/>
</dbReference>
<reference evidence="3 4" key="1">
    <citation type="submission" date="2018-08" db="EMBL/GenBank/DDBJ databases">
        <authorList>
            <person name="Laetsch R D."/>
            <person name="Stevens L."/>
            <person name="Kumar S."/>
            <person name="Blaxter L. M."/>
        </authorList>
    </citation>
    <scope>NUCLEOTIDE SEQUENCE [LARGE SCALE GENOMIC DNA]</scope>
</reference>
<feature type="repeat" description="ANK" evidence="1">
    <location>
        <begin position="64"/>
        <end position="89"/>
    </location>
</feature>
<feature type="repeat" description="ANK" evidence="1">
    <location>
        <begin position="167"/>
        <end position="199"/>
    </location>
</feature>
<dbReference type="Pfam" id="PF12796">
    <property type="entry name" value="Ank_2"/>
    <property type="match status" value="2"/>
</dbReference>
<dbReference type="InterPro" id="IPR051616">
    <property type="entry name" value="Cul2-RING_E3_ligase_SR"/>
</dbReference>
<dbReference type="FunFam" id="1.10.750.20:FF:000001">
    <property type="entry name" value="Ankyrin repeat and SOCS box containing 1"/>
    <property type="match status" value="1"/>
</dbReference>
<dbReference type="PROSITE" id="PS50297">
    <property type="entry name" value="ANK_REP_REGION"/>
    <property type="match status" value="2"/>
</dbReference>
<dbReference type="PROSITE" id="PS50088">
    <property type="entry name" value="ANK_REPEAT"/>
    <property type="match status" value="3"/>
</dbReference>
<dbReference type="SUPFAM" id="SSF48403">
    <property type="entry name" value="Ankyrin repeat"/>
    <property type="match status" value="2"/>
</dbReference>
<dbReference type="SMART" id="SM00248">
    <property type="entry name" value="ANK"/>
    <property type="match status" value="7"/>
</dbReference>
<accession>A0A3P6U400</accession>
<dbReference type="STRING" id="42156.A0A3P6U400"/>
<name>A0A3P6U400_LITSI</name>
<gene>
    <name evidence="3" type="ORF">NLS_LOCUS8825</name>
</gene>
<feature type="repeat" description="ANK" evidence="1">
    <location>
        <begin position="282"/>
        <end position="314"/>
    </location>
</feature>
<evidence type="ECO:0000313" key="3">
    <source>
        <dbReference type="EMBL" id="VDK88765.1"/>
    </source>
</evidence>
<dbReference type="OMA" id="YEAWACI"/>
<keyword evidence="4" id="KW-1185">Reference proteome</keyword>
<sequence>MVCCVGEEVANPYCSRSPLHRAAHGLCIEKCKIMVEIGEYDVDVRAFDGRTPLMGANPNVEDKSGRKPLQYAVKSRHYNLVTLLIEYGAHKIKLTKKAQWLLIEAIKKNDKSMMSKFVRWGCSIFACGEDYYTPLMVAVSINYYSGAKWLLRKAGDRAAELADIQTGAGTCVTIAAAAGYASILQLLIKYGANCNILDSGYVHPITLAASNKYSEWMELLLPHVKREILMQTIANPVVAATRSQSFTCVYLLIKSGYSTEAACIWEEPVDRSSYIDTLFDRKNCTALYQASRTKNLPIIELLLNAGAKMTFTDVFLSPFLYVLRSYFYPHDEILLRFLKNDVDINAISVRSDFRVPDALLVSLSNPSLLSVLLSCGLDPMLKNWCECRNSRSLLKTTIRLSGVHRMKETLKLLLHYSPTIPGCCNEVATLCHLCRLSIRKLLPTSRLLHGEFVKDLSLPQRLKDYLTYRSTSFSSLPFSFQSLSI</sequence>
<dbReference type="Pfam" id="PF07525">
    <property type="entry name" value="SOCS_box"/>
    <property type="match status" value="1"/>
</dbReference>
<dbReference type="Gene3D" id="1.25.40.20">
    <property type="entry name" value="Ankyrin repeat-containing domain"/>
    <property type="match status" value="3"/>
</dbReference>
<dbReference type="Pfam" id="PF00023">
    <property type="entry name" value="Ank"/>
    <property type="match status" value="1"/>
</dbReference>
<dbReference type="InterPro" id="IPR036770">
    <property type="entry name" value="Ankyrin_rpt-contain_sf"/>
</dbReference>
<keyword evidence="1" id="KW-0040">ANK repeat</keyword>
<dbReference type="Gene3D" id="1.10.750.20">
    <property type="entry name" value="SOCS box"/>
    <property type="match status" value="1"/>
</dbReference>
<dbReference type="PANTHER" id="PTHR46224:SF64">
    <property type="entry name" value="IQ MOTIF AND ANKYRIN REPEAT DOMAIN-CONTAINING PROTEIN 1"/>
    <property type="match status" value="1"/>
</dbReference>
<dbReference type="SUPFAM" id="SSF158235">
    <property type="entry name" value="SOCS box-like"/>
    <property type="match status" value="1"/>
</dbReference>
<dbReference type="OrthoDB" id="366390at2759"/>
<evidence type="ECO:0000256" key="1">
    <source>
        <dbReference type="PROSITE-ProRule" id="PRU00023"/>
    </source>
</evidence>
<evidence type="ECO:0000259" key="2">
    <source>
        <dbReference type="PROSITE" id="PS50225"/>
    </source>
</evidence>
<dbReference type="InterPro" id="IPR002110">
    <property type="entry name" value="Ankyrin_rpt"/>
</dbReference>
<dbReference type="AlphaFoldDB" id="A0A3P6U400"/>
<dbReference type="GO" id="GO:0035556">
    <property type="term" value="P:intracellular signal transduction"/>
    <property type="evidence" value="ECO:0007669"/>
    <property type="project" value="InterPro"/>
</dbReference>
<proteinExistence type="predicted"/>
<dbReference type="InterPro" id="IPR036036">
    <property type="entry name" value="SOCS_box-like_dom_sf"/>
</dbReference>
<dbReference type="CDD" id="cd03587">
    <property type="entry name" value="SOCS"/>
    <property type="match status" value="1"/>
</dbReference>
<evidence type="ECO:0000313" key="4">
    <source>
        <dbReference type="Proteomes" id="UP000277928"/>
    </source>
</evidence>
<dbReference type="Proteomes" id="UP000277928">
    <property type="component" value="Unassembled WGS sequence"/>
</dbReference>
<protein>
    <recommendedName>
        <fullName evidence="2">SOCS box domain-containing protein</fullName>
    </recommendedName>
</protein>
<dbReference type="SMART" id="SM00969">
    <property type="entry name" value="SOCS_box"/>
    <property type="match status" value="1"/>
</dbReference>
<dbReference type="InterPro" id="IPR001496">
    <property type="entry name" value="SOCS_box"/>
</dbReference>